<evidence type="ECO:0000256" key="3">
    <source>
        <dbReference type="ARBA" id="ARBA00022989"/>
    </source>
</evidence>
<sequence>MEVTNTSGFSQEVEMPKNNMTLAIIATVLGLCSFYCTGLILGIIAIVMSSQVKSKFENGDVEGALKSAKTSKLLSLIAIGLFVLGIAVSAYSIMTYGLDNIIEEYKEILEQAQAGN</sequence>
<dbReference type="InterPro" id="IPR051423">
    <property type="entry name" value="CD225/Dispanin"/>
</dbReference>
<evidence type="ECO:0000256" key="2">
    <source>
        <dbReference type="ARBA" id="ARBA00022692"/>
    </source>
</evidence>
<reference evidence="7" key="1">
    <citation type="submission" date="2016-10" db="EMBL/GenBank/DDBJ databases">
        <authorList>
            <person name="Varghese N."/>
            <person name="Submissions S."/>
        </authorList>
    </citation>
    <scope>NUCLEOTIDE SEQUENCE [LARGE SCALE GENOMIC DNA]</scope>
    <source>
        <strain evidence="7">DSM 26542</strain>
    </source>
</reference>
<dbReference type="GO" id="GO:0016020">
    <property type="term" value="C:membrane"/>
    <property type="evidence" value="ECO:0007669"/>
    <property type="project" value="UniProtKB-SubCell"/>
</dbReference>
<organism evidence="6 7">
    <name type="scientific">Myroides guanonis</name>
    <dbReference type="NCBI Taxonomy" id="1150112"/>
    <lineage>
        <taxon>Bacteria</taxon>
        <taxon>Pseudomonadati</taxon>
        <taxon>Bacteroidota</taxon>
        <taxon>Flavobacteriia</taxon>
        <taxon>Flavobacteriales</taxon>
        <taxon>Flavobacteriaceae</taxon>
        <taxon>Myroides</taxon>
    </lineage>
</organism>
<dbReference type="Proteomes" id="UP000243887">
    <property type="component" value="Unassembled WGS sequence"/>
</dbReference>
<dbReference type="OrthoDB" id="9815705at2"/>
<keyword evidence="3 5" id="KW-1133">Transmembrane helix</keyword>
<keyword evidence="2 5" id="KW-0812">Transmembrane</keyword>
<evidence type="ECO:0000256" key="1">
    <source>
        <dbReference type="ARBA" id="ARBA00004370"/>
    </source>
</evidence>
<dbReference type="InterPro" id="IPR007593">
    <property type="entry name" value="CD225/Dispanin_fam"/>
</dbReference>
<evidence type="ECO:0000256" key="5">
    <source>
        <dbReference type="SAM" id="Phobius"/>
    </source>
</evidence>
<dbReference type="PANTHER" id="PTHR14948:SF25">
    <property type="entry name" value="DUF4190 DOMAIN-CONTAINING PROTEIN"/>
    <property type="match status" value="1"/>
</dbReference>
<dbReference type="AlphaFoldDB" id="A0A1I3SMC5"/>
<keyword evidence="7" id="KW-1185">Reference proteome</keyword>
<feature type="transmembrane region" description="Helical" evidence="5">
    <location>
        <begin position="73"/>
        <end position="94"/>
    </location>
</feature>
<dbReference type="RefSeq" id="WP_090679668.1">
    <property type="nucleotide sequence ID" value="NZ_FORU01000011.1"/>
</dbReference>
<dbReference type="EMBL" id="FORU01000011">
    <property type="protein sequence ID" value="SFJ59875.1"/>
    <property type="molecule type" value="Genomic_DNA"/>
</dbReference>
<gene>
    <name evidence="6" type="ORF">SAMN04487893_1118</name>
</gene>
<proteinExistence type="predicted"/>
<name>A0A1I3SMC5_9FLAO</name>
<accession>A0A1I3SMC5</accession>
<protein>
    <submittedName>
        <fullName evidence="6">Interferon-induced transmembrane protein</fullName>
    </submittedName>
</protein>
<comment type="subcellular location">
    <subcellularLocation>
        <location evidence="1">Membrane</location>
    </subcellularLocation>
</comment>
<feature type="transmembrane region" description="Helical" evidence="5">
    <location>
        <begin position="20"/>
        <end position="47"/>
    </location>
</feature>
<dbReference type="PANTHER" id="PTHR14948">
    <property type="entry name" value="NG5"/>
    <property type="match status" value="1"/>
</dbReference>
<evidence type="ECO:0000313" key="6">
    <source>
        <dbReference type="EMBL" id="SFJ59875.1"/>
    </source>
</evidence>
<dbReference type="STRING" id="1150112.SAMN04487893_1118"/>
<keyword evidence="4 5" id="KW-0472">Membrane</keyword>
<dbReference type="Pfam" id="PF04505">
    <property type="entry name" value="CD225"/>
    <property type="match status" value="1"/>
</dbReference>
<evidence type="ECO:0000256" key="4">
    <source>
        <dbReference type="ARBA" id="ARBA00023136"/>
    </source>
</evidence>
<evidence type="ECO:0000313" key="7">
    <source>
        <dbReference type="Proteomes" id="UP000243887"/>
    </source>
</evidence>